<dbReference type="EMBL" id="JABFTP020000165">
    <property type="protein sequence ID" value="KAL3283771.1"/>
    <property type="molecule type" value="Genomic_DNA"/>
</dbReference>
<name>A0ABD2NYI7_9CUCU</name>
<organism evidence="1 2">
    <name type="scientific">Cryptolaemus montrouzieri</name>
    <dbReference type="NCBI Taxonomy" id="559131"/>
    <lineage>
        <taxon>Eukaryota</taxon>
        <taxon>Metazoa</taxon>
        <taxon>Ecdysozoa</taxon>
        <taxon>Arthropoda</taxon>
        <taxon>Hexapoda</taxon>
        <taxon>Insecta</taxon>
        <taxon>Pterygota</taxon>
        <taxon>Neoptera</taxon>
        <taxon>Endopterygota</taxon>
        <taxon>Coleoptera</taxon>
        <taxon>Polyphaga</taxon>
        <taxon>Cucujiformia</taxon>
        <taxon>Coccinelloidea</taxon>
        <taxon>Coccinellidae</taxon>
        <taxon>Scymninae</taxon>
        <taxon>Scymnini</taxon>
        <taxon>Cryptolaemus</taxon>
    </lineage>
</organism>
<dbReference type="Proteomes" id="UP001516400">
    <property type="component" value="Unassembled WGS sequence"/>
</dbReference>
<dbReference type="AlphaFoldDB" id="A0ABD2NYI7"/>
<gene>
    <name evidence="1" type="ORF">HHI36_017941</name>
</gene>
<evidence type="ECO:0000313" key="1">
    <source>
        <dbReference type="EMBL" id="KAL3283771.1"/>
    </source>
</evidence>
<reference evidence="1 2" key="1">
    <citation type="journal article" date="2021" name="BMC Biol.">
        <title>Horizontally acquired antibacterial genes associated with adaptive radiation of ladybird beetles.</title>
        <authorList>
            <person name="Li H.S."/>
            <person name="Tang X.F."/>
            <person name="Huang Y.H."/>
            <person name="Xu Z.Y."/>
            <person name="Chen M.L."/>
            <person name="Du X.Y."/>
            <person name="Qiu B.Y."/>
            <person name="Chen P.T."/>
            <person name="Zhang W."/>
            <person name="Slipinski A."/>
            <person name="Escalona H.E."/>
            <person name="Waterhouse R.M."/>
            <person name="Zwick A."/>
            <person name="Pang H."/>
        </authorList>
    </citation>
    <scope>NUCLEOTIDE SEQUENCE [LARGE SCALE GENOMIC DNA]</scope>
    <source>
        <strain evidence="1">SYSU2018</strain>
    </source>
</reference>
<keyword evidence="2" id="KW-1185">Reference proteome</keyword>
<evidence type="ECO:0000313" key="2">
    <source>
        <dbReference type="Proteomes" id="UP001516400"/>
    </source>
</evidence>
<accession>A0ABD2NYI7</accession>
<protein>
    <submittedName>
        <fullName evidence="1">Uncharacterized protein</fullName>
    </submittedName>
</protein>
<proteinExistence type="predicted"/>
<sequence length="168" mass="19545">MAKWYKISHTNQADIDLLISFRLAKNYLEEVTAKYRKLANVYYHKSHIREFFPSKNHNNSFQKPTSYINCAIQTDTENGDRAYLHIIVNDKFEVIKTTAVPIKKQNETFVGIQVSTPFLAVNYDTQKYFQTSNDQVFQAISIGENTYIYDPTIIKSMDKNPNCIIDQT</sequence>
<comment type="caution">
    <text evidence="1">The sequence shown here is derived from an EMBL/GenBank/DDBJ whole genome shotgun (WGS) entry which is preliminary data.</text>
</comment>